<protein>
    <submittedName>
        <fullName evidence="5">P-loop containing nucleoside triphosphate hydrolase protein</fullName>
    </submittedName>
</protein>
<sequence length="379" mass="41702">MALPLEPIRASALYRVLKKAKNTKKKKLLSTTCTPFDDALRGGFDYGRISCISGERGSGKTTISIQLLATHLLDSSDAQAAVIDTTGTFDVLRLHKAILQRMTSQILVDRSRQDNAESIAEAALERVKIMRVFDFVGVIEAITELRADPQPSAGKPQPQNVGQPSSPTPRAEIPDSEDEDEMLFDIEEQVSPPNEQDPEIELPSNDSPSNLGLILIDNIAHVVNPLLKTNYAQGQALFTTFMRSLSHFTEDHNISTILINTAVTPQRGYSWQGPTIAPPSTWIDDPLARPPSYLDQPSMFDACAARPALGKPFTYCVDLHLLLSTMPKRRRDAEIAYGGKAGKAEYVNVMEVLGDRWDTRLERWAAFAVVDGVGLKAAF</sequence>
<comment type="subcellular location">
    <subcellularLocation>
        <location evidence="1">Nucleus</location>
    </subcellularLocation>
</comment>
<accession>A0A9P4NXP9</accession>
<dbReference type="Gene3D" id="3.40.50.300">
    <property type="entry name" value="P-loop containing nucleotide triphosphate hydrolases"/>
    <property type="match status" value="1"/>
</dbReference>
<comment type="caution">
    <text evidence="5">The sequence shown here is derived from an EMBL/GenBank/DDBJ whole genome shotgun (WGS) entry which is preliminary data.</text>
</comment>
<dbReference type="GO" id="GO:0005815">
    <property type="term" value="C:microtubule organizing center"/>
    <property type="evidence" value="ECO:0007669"/>
    <property type="project" value="TreeGrafter"/>
</dbReference>
<dbReference type="EMBL" id="MU007022">
    <property type="protein sequence ID" value="KAF2433109.1"/>
    <property type="molecule type" value="Genomic_DNA"/>
</dbReference>
<evidence type="ECO:0000256" key="3">
    <source>
        <dbReference type="SAM" id="MobiDB-lite"/>
    </source>
</evidence>
<reference evidence="5" key="1">
    <citation type="journal article" date="2020" name="Stud. Mycol.">
        <title>101 Dothideomycetes genomes: a test case for predicting lifestyles and emergence of pathogens.</title>
        <authorList>
            <person name="Haridas S."/>
            <person name="Albert R."/>
            <person name="Binder M."/>
            <person name="Bloem J."/>
            <person name="Labutti K."/>
            <person name="Salamov A."/>
            <person name="Andreopoulos B."/>
            <person name="Baker S."/>
            <person name="Barry K."/>
            <person name="Bills G."/>
            <person name="Bluhm B."/>
            <person name="Cannon C."/>
            <person name="Castanera R."/>
            <person name="Culley D."/>
            <person name="Daum C."/>
            <person name="Ezra D."/>
            <person name="Gonzalez J."/>
            <person name="Henrissat B."/>
            <person name="Kuo A."/>
            <person name="Liang C."/>
            <person name="Lipzen A."/>
            <person name="Lutzoni F."/>
            <person name="Magnuson J."/>
            <person name="Mondo S."/>
            <person name="Nolan M."/>
            <person name="Ohm R."/>
            <person name="Pangilinan J."/>
            <person name="Park H.-J."/>
            <person name="Ramirez L."/>
            <person name="Alfaro M."/>
            <person name="Sun H."/>
            <person name="Tritt A."/>
            <person name="Yoshinaga Y."/>
            <person name="Zwiers L.-H."/>
            <person name="Turgeon B."/>
            <person name="Goodwin S."/>
            <person name="Spatafora J."/>
            <person name="Crous P."/>
            <person name="Grigoriev I."/>
        </authorList>
    </citation>
    <scope>NUCLEOTIDE SEQUENCE</scope>
    <source>
        <strain evidence="5">CBS 130266</strain>
    </source>
</reference>
<evidence type="ECO:0000313" key="5">
    <source>
        <dbReference type="EMBL" id="KAF2433109.1"/>
    </source>
</evidence>
<dbReference type="GO" id="GO:0016787">
    <property type="term" value="F:hydrolase activity"/>
    <property type="evidence" value="ECO:0007669"/>
    <property type="project" value="UniProtKB-KW"/>
</dbReference>
<dbReference type="PANTHER" id="PTHR46457">
    <property type="entry name" value="DNA REPAIR PROTEIN RAD51 HOMOLOG 4"/>
    <property type="match status" value="1"/>
</dbReference>
<evidence type="ECO:0000256" key="1">
    <source>
        <dbReference type="ARBA" id="ARBA00004123"/>
    </source>
</evidence>
<evidence type="ECO:0000256" key="2">
    <source>
        <dbReference type="ARBA" id="ARBA00023242"/>
    </source>
</evidence>
<dbReference type="GO" id="GO:0033063">
    <property type="term" value="C:Rad51B-Rad51C-Rad51D-XRCC2 complex"/>
    <property type="evidence" value="ECO:0007669"/>
    <property type="project" value="TreeGrafter"/>
</dbReference>
<dbReference type="InterPro" id="IPR051988">
    <property type="entry name" value="HRR_RAD51_Paralog"/>
</dbReference>
<feature type="domain" description="RecA family profile 1" evidence="4">
    <location>
        <begin position="25"/>
        <end position="262"/>
    </location>
</feature>
<evidence type="ECO:0000313" key="6">
    <source>
        <dbReference type="Proteomes" id="UP000800235"/>
    </source>
</evidence>
<dbReference type="Proteomes" id="UP000800235">
    <property type="component" value="Unassembled WGS sequence"/>
</dbReference>
<dbReference type="GO" id="GO:0000724">
    <property type="term" value="P:double-strand break repair via homologous recombination"/>
    <property type="evidence" value="ECO:0007669"/>
    <property type="project" value="TreeGrafter"/>
</dbReference>
<dbReference type="GO" id="GO:0000723">
    <property type="term" value="P:telomere maintenance"/>
    <property type="evidence" value="ECO:0007669"/>
    <property type="project" value="TreeGrafter"/>
</dbReference>
<dbReference type="GO" id="GO:0140664">
    <property type="term" value="F:ATP-dependent DNA damage sensor activity"/>
    <property type="evidence" value="ECO:0007669"/>
    <property type="project" value="InterPro"/>
</dbReference>
<dbReference type="PANTHER" id="PTHR46457:SF1">
    <property type="entry name" value="DNA REPAIR PROTEIN RAD51 HOMOLOG 4"/>
    <property type="match status" value="1"/>
</dbReference>
<dbReference type="GO" id="GO:0003697">
    <property type="term" value="F:single-stranded DNA binding"/>
    <property type="evidence" value="ECO:0007669"/>
    <property type="project" value="TreeGrafter"/>
</dbReference>
<keyword evidence="6" id="KW-1185">Reference proteome</keyword>
<dbReference type="GO" id="GO:0042148">
    <property type="term" value="P:DNA strand invasion"/>
    <property type="evidence" value="ECO:0007669"/>
    <property type="project" value="TreeGrafter"/>
</dbReference>
<dbReference type="SUPFAM" id="SSF52540">
    <property type="entry name" value="P-loop containing nucleoside triphosphate hydrolases"/>
    <property type="match status" value="1"/>
</dbReference>
<dbReference type="GO" id="GO:0000400">
    <property type="term" value="F:four-way junction DNA binding"/>
    <property type="evidence" value="ECO:0007669"/>
    <property type="project" value="TreeGrafter"/>
</dbReference>
<dbReference type="InterPro" id="IPR020588">
    <property type="entry name" value="RecA_ATP-bd"/>
</dbReference>
<dbReference type="Pfam" id="PF08423">
    <property type="entry name" value="Rad51"/>
    <property type="match status" value="1"/>
</dbReference>
<dbReference type="AlphaFoldDB" id="A0A9P4NXP9"/>
<organism evidence="5 6">
    <name type="scientific">Tothia fuscella</name>
    <dbReference type="NCBI Taxonomy" id="1048955"/>
    <lineage>
        <taxon>Eukaryota</taxon>
        <taxon>Fungi</taxon>
        <taxon>Dikarya</taxon>
        <taxon>Ascomycota</taxon>
        <taxon>Pezizomycotina</taxon>
        <taxon>Dothideomycetes</taxon>
        <taxon>Pleosporomycetidae</taxon>
        <taxon>Venturiales</taxon>
        <taxon>Cylindrosympodiaceae</taxon>
        <taxon>Tothia</taxon>
    </lineage>
</organism>
<dbReference type="InterPro" id="IPR027417">
    <property type="entry name" value="P-loop_NTPase"/>
</dbReference>
<keyword evidence="5" id="KW-0378">Hydrolase</keyword>
<dbReference type="GO" id="GO:0005524">
    <property type="term" value="F:ATP binding"/>
    <property type="evidence" value="ECO:0007669"/>
    <property type="project" value="InterPro"/>
</dbReference>
<keyword evidence="2" id="KW-0539">Nucleus</keyword>
<dbReference type="OrthoDB" id="336321at2759"/>
<dbReference type="GO" id="GO:0005657">
    <property type="term" value="C:replication fork"/>
    <property type="evidence" value="ECO:0007669"/>
    <property type="project" value="TreeGrafter"/>
</dbReference>
<feature type="region of interest" description="Disordered" evidence="3">
    <location>
        <begin position="148"/>
        <end position="177"/>
    </location>
</feature>
<gene>
    <name evidence="5" type="ORF">EJ08DRAFT_629353</name>
</gene>
<evidence type="ECO:0000259" key="4">
    <source>
        <dbReference type="PROSITE" id="PS50162"/>
    </source>
</evidence>
<dbReference type="PROSITE" id="PS50162">
    <property type="entry name" value="RECA_2"/>
    <property type="match status" value="1"/>
</dbReference>
<name>A0A9P4NXP9_9PEZI</name>
<proteinExistence type="predicted"/>
<dbReference type="GO" id="GO:0007131">
    <property type="term" value="P:reciprocal meiotic recombination"/>
    <property type="evidence" value="ECO:0007669"/>
    <property type="project" value="TreeGrafter"/>
</dbReference>
<dbReference type="InterPro" id="IPR013632">
    <property type="entry name" value="Rad51_C"/>
</dbReference>